<evidence type="ECO:0000313" key="2">
    <source>
        <dbReference type="EMBL" id="KYG80149.1"/>
    </source>
</evidence>
<dbReference type="AlphaFoldDB" id="A0A150XN40"/>
<dbReference type="RefSeq" id="WP_062590605.1">
    <property type="nucleotide sequence ID" value="NZ_LQZQ01000005.1"/>
</dbReference>
<dbReference type="Pfam" id="PF00534">
    <property type="entry name" value="Glycos_transf_1"/>
    <property type="match status" value="1"/>
</dbReference>
<protein>
    <recommendedName>
        <fullName evidence="1">Glycosyl transferase family 1 domain-containing protein</fullName>
    </recommendedName>
</protein>
<keyword evidence="3" id="KW-1185">Reference proteome</keyword>
<dbReference type="OrthoDB" id="9811239at2"/>
<name>A0A150XN40_ROSEK</name>
<proteinExistence type="predicted"/>
<feature type="domain" description="Glycosyl transferase family 1" evidence="1">
    <location>
        <begin position="180"/>
        <end position="292"/>
    </location>
</feature>
<sequence length="355" mass="40352">MSNNLLIITPGFPENENDDTCISALQIYLKGFIEKKWFDKIEVVSIFYPYVAKEYEWNTISVRAFAFPQKNPLHKLQVGKKVFKKIIADKTISKPDIVHSFWLNHCAMIGERLSNAWDIPHLCTLMGQDVHYTKRWQWLPARKDLNLIAVSEFQKGYSKLPIKSTIHWGLESVTLESSAKTYDLIGIGSLTPLKNYSAFVNVVGELARKHSGIKAIIIGNGPEMGHLTKQIDRLGLRQNIELMGHLTRKDTLSLLSHSKILLHPSKFESFGMVIAEALQRGLFVVSKKVGIAGIHEKSRVISSETEMVKEIDYILNGTEDYPSVFNFDISKTINGYIREYISLTESWAKTKHVKS</sequence>
<dbReference type="Proteomes" id="UP000075583">
    <property type="component" value="Unassembled WGS sequence"/>
</dbReference>
<reference evidence="2" key="1">
    <citation type="submission" date="2016-01" db="EMBL/GenBank/DDBJ databases">
        <title>Genome sequencing of Roseivirga ehrenbergii KMM 6017.</title>
        <authorList>
            <person name="Selvaratnam C."/>
            <person name="Thevarajoo S."/>
            <person name="Goh K.M."/>
            <person name="Ee R."/>
            <person name="Chan K.-G."/>
            <person name="Chong C.S."/>
        </authorList>
    </citation>
    <scope>NUCLEOTIDE SEQUENCE [LARGE SCALE GENOMIC DNA]</scope>
    <source>
        <strain evidence="2">KMM 6017</strain>
    </source>
</reference>
<dbReference type="Gene3D" id="3.40.50.2000">
    <property type="entry name" value="Glycogen Phosphorylase B"/>
    <property type="match status" value="2"/>
</dbReference>
<dbReference type="EMBL" id="LQZQ01000005">
    <property type="protein sequence ID" value="KYG80149.1"/>
    <property type="molecule type" value="Genomic_DNA"/>
</dbReference>
<gene>
    <name evidence="2" type="ORF">MB14_16540</name>
</gene>
<dbReference type="InterPro" id="IPR001296">
    <property type="entry name" value="Glyco_trans_1"/>
</dbReference>
<evidence type="ECO:0000313" key="3">
    <source>
        <dbReference type="Proteomes" id="UP000075583"/>
    </source>
</evidence>
<dbReference type="SUPFAM" id="SSF53756">
    <property type="entry name" value="UDP-Glycosyltransferase/glycogen phosphorylase"/>
    <property type="match status" value="1"/>
</dbReference>
<dbReference type="GO" id="GO:0016757">
    <property type="term" value="F:glycosyltransferase activity"/>
    <property type="evidence" value="ECO:0007669"/>
    <property type="project" value="InterPro"/>
</dbReference>
<comment type="caution">
    <text evidence="2">The sequence shown here is derived from an EMBL/GenBank/DDBJ whole genome shotgun (WGS) entry which is preliminary data.</text>
</comment>
<dbReference type="PANTHER" id="PTHR12526">
    <property type="entry name" value="GLYCOSYLTRANSFERASE"/>
    <property type="match status" value="1"/>
</dbReference>
<evidence type="ECO:0000259" key="1">
    <source>
        <dbReference type="Pfam" id="PF00534"/>
    </source>
</evidence>
<accession>A0A150XN40</accession>
<organism evidence="2 3">
    <name type="scientific">Roseivirga ehrenbergii (strain DSM 102268 / JCM 13514 / KCTC 12282 / NCIMB 14502 / KMM 6017)</name>
    <dbReference type="NCBI Taxonomy" id="279360"/>
    <lineage>
        <taxon>Bacteria</taxon>
        <taxon>Pseudomonadati</taxon>
        <taxon>Bacteroidota</taxon>
        <taxon>Cytophagia</taxon>
        <taxon>Cytophagales</taxon>
        <taxon>Roseivirgaceae</taxon>
        <taxon>Roseivirga</taxon>
    </lineage>
</organism>
<dbReference type="STRING" id="279360.MB14_16540"/>
<dbReference type="PANTHER" id="PTHR12526:SF630">
    <property type="entry name" value="GLYCOSYLTRANSFERASE"/>
    <property type="match status" value="1"/>
</dbReference>